<organism evidence="2 3">
    <name type="scientific">Candidatus Lokiarchaeum ossiferum</name>
    <dbReference type="NCBI Taxonomy" id="2951803"/>
    <lineage>
        <taxon>Archaea</taxon>
        <taxon>Promethearchaeati</taxon>
        <taxon>Promethearchaeota</taxon>
        <taxon>Promethearchaeia</taxon>
        <taxon>Promethearchaeales</taxon>
        <taxon>Promethearchaeaceae</taxon>
        <taxon>Candidatus Lokiarchaeum</taxon>
    </lineage>
</organism>
<dbReference type="Pfam" id="PF12681">
    <property type="entry name" value="Glyoxalase_2"/>
    <property type="match status" value="1"/>
</dbReference>
<dbReference type="InterPro" id="IPR029068">
    <property type="entry name" value="Glyas_Bleomycin-R_OHBP_Dase"/>
</dbReference>
<dbReference type="SUPFAM" id="SSF54593">
    <property type="entry name" value="Glyoxalase/Bleomycin resistance protein/Dihydroxybiphenyl dioxygenase"/>
    <property type="match status" value="1"/>
</dbReference>
<keyword evidence="3" id="KW-1185">Reference proteome</keyword>
<dbReference type="Gene3D" id="3.10.180.10">
    <property type="entry name" value="2,3-Dihydroxybiphenyl 1,2-Dioxygenase, domain 1"/>
    <property type="match status" value="1"/>
</dbReference>
<gene>
    <name evidence="2" type="ORF">NEF87_003723</name>
</gene>
<dbReference type="EMBL" id="CP104013">
    <property type="protein sequence ID" value="UYP47438.1"/>
    <property type="molecule type" value="Genomic_DNA"/>
</dbReference>
<protein>
    <recommendedName>
        <fullName evidence="1">Glyoxalase-like domain-containing protein</fullName>
    </recommendedName>
</protein>
<feature type="domain" description="Glyoxalase-like" evidence="1">
    <location>
        <begin position="12"/>
        <end position="122"/>
    </location>
</feature>
<evidence type="ECO:0000313" key="3">
    <source>
        <dbReference type="Proteomes" id="UP001208689"/>
    </source>
</evidence>
<reference evidence="2" key="1">
    <citation type="submission" date="2022-09" db="EMBL/GenBank/DDBJ databases">
        <title>Actin cytoskeleton and complex cell architecture in an #Asgard archaeon.</title>
        <authorList>
            <person name="Ponce Toledo R.I."/>
            <person name="Schleper C."/>
            <person name="Rodrigues Oliveira T."/>
            <person name="Wollweber F."/>
            <person name="Xu J."/>
            <person name="Rittmann S."/>
            <person name="Klingl A."/>
            <person name="Pilhofer M."/>
        </authorList>
    </citation>
    <scope>NUCLEOTIDE SEQUENCE</scope>
    <source>
        <strain evidence="2">B-35</strain>
    </source>
</reference>
<accession>A0ABY6HV91</accession>
<dbReference type="InterPro" id="IPR025870">
    <property type="entry name" value="Glyoxalase-like_dom"/>
</dbReference>
<sequence length="134" mass="15851">MVSNFQYPITFLPCKNLEENRHFYETILKLPVALEQGPCILYKIGTENHFSYWGFCSHYDEYIQNQKKVCLTLVVENIKEVDDWHTELIKKGVKCIKEPAHTPQFKLYNGFYEDPMEYTIEIQAFYEDGKPKGV</sequence>
<proteinExistence type="predicted"/>
<name>A0ABY6HV91_9ARCH</name>
<evidence type="ECO:0000259" key="1">
    <source>
        <dbReference type="Pfam" id="PF12681"/>
    </source>
</evidence>
<evidence type="ECO:0000313" key="2">
    <source>
        <dbReference type="EMBL" id="UYP47438.1"/>
    </source>
</evidence>
<dbReference type="Proteomes" id="UP001208689">
    <property type="component" value="Chromosome"/>
</dbReference>